<dbReference type="STRING" id="1297742.A176_005938"/>
<dbReference type="PATRIC" id="fig|1297742.4.peg.6032"/>
<dbReference type="Proteomes" id="UP000009026">
    <property type="component" value="Chromosome"/>
</dbReference>
<dbReference type="SUPFAM" id="SSF53756">
    <property type="entry name" value="UDP-Glycosyltransferase/glycogen phosphorylase"/>
    <property type="match status" value="1"/>
</dbReference>
<protein>
    <submittedName>
        <fullName evidence="3">Poly(Glycerol-phosphate) alpha-glucosyltransferase</fullName>
    </submittedName>
</protein>
<dbReference type="Pfam" id="PF13439">
    <property type="entry name" value="Glyco_transf_4"/>
    <property type="match status" value="1"/>
</dbReference>
<dbReference type="CDD" id="cd03801">
    <property type="entry name" value="GT4_PimA-like"/>
    <property type="match status" value="1"/>
</dbReference>
<dbReference type="AlphaFoldDB" id="A0A0H4X018"/>
<dbReference type="EMBL" id="CP012109">
    <property type="protein sequence ID" value="AKQ69026.1"/>
    <property type="molecule type" value="Genomic_DNA"/>
</dbReference>
<dbReference type="Gene3D" id="3.40.50.2000">
    <property type="entry name" value="Glycogen Phosphorylase B"/>
    <property type="match status" value="2"/>
</dbReference>
<proteinExistence type="predicted"/>
<dbReference type="GO" id="GO:0016758">
    <property type="term" value="F:hexosyltransferase activity"/>
    <property type="evidence" value="ECO:0007669"/>
    <property type="project" value="TreeGrafter"/>
</dbReference>
<accession>A0A0H4X018</accession>
<evidence type="ECO:0000313" key="3">
    <source>
        <dbReference type="EMBL" id="AKQ69026.1"/>
    </source>
</evidence>
<dbReference type="Pfam" id="PF00534">
    <property type="entry name" value="Glycos_transf_1"/>
    <property type="match status" value="1"/>
</dbReference>
<feature type="domain" description="Glycosyl transferase family 1" evidence="1">
    <location>
        <begin position="202"/>
        <end position="357"/>
    </location>
</feature>
<dbReference type="InterPro" id="IPR050194">
    <property type="entry name" value="Glycosyltransferase_grp1"/>
</dbReference>
<organism evidence="3 4">
    <name type="scientific">Pseudomyxococcus hansupus</name>
    <dbReference type="NCBI Taxonomy" id="1297742"/>
    <lineage>
        <taxon>Bacteria</taxon>
        <taxon>Pseudomonadati</taxon>
        <taxon>Myxococcota</taxon>
        <taxon>Myxococcia</taxon>
        <taxon>Myxococcales</taxon>
        <taxon>Cystobacterineae</taxon>
        <taxon>Myxococcaceae</taxon>
        <taxon>Pseudomyxococcus</taxon>
    </lineage>
</organism>
<feature type="domain" description="Glycosyltransferase subfamily 4-like N-terminal" evidence="2">
    <location>
        <begin position="34"/>
        <end position="180"/>
    </location>
</feature>
<reference evidence="3 4" key="1">
    <citation type="journal article" date="2016" name="PLoS ONE">
        <title>Complete Genome Sequence and Comparative Genomics of a Novel Myxobacterium Myxococcus hansupus.</title>
        <authorList>
            <person name="Sharma G."/>
            <person name="Narwani T."/>
            <person name="Subramanian S."/>
        </authorList>
    </citation>
    <scope>NUCLEOTIDE SEQUENCE [LARGE SCALE GENOMIC DNA]</scope>
    <source>
        <strain evidence="4">mixupus</strain>
    </source>
</reference>
<dbReference type="PANTHER" id="PTHR45947">
    <property type="entry name" value="SULFOQUINOVOSYL TRANSFERASE SQD2"/>
    <property type="match status" value="1"/>
</dbReference>
<gene>
    <name evidence="3" type="ORF">A176_005938</name>
</gene>
<dbReference type="KEGG" id="mym:A176_005938"/>
<evidence type="ECO:0000259" key="2">
    <source>
        <dbReference type="Pfam" id="PF13439"/>
    </source>
</evidence>
<dbReference type="RefSeq" id="WP_002638392.1">
    <property type="nucleotide sequence ID" value="NZ_CP012109.1"/>
</dbReference>
<dbReference type="eggNOG" id="COG0438">
    <property type="taxonomic scope" value="Bacteria"/>
</dbReference>
<keyword evidence="4" id="KW-1185">Reference proteome</keyword>
<dbReference type="OrthoDB" id="433681at2"/>
<sequence length="385" mass="42449">MKRTRRLITLSHSYVVGLNRRLANEMARVGEGAWDVTTLAPRFFHGDLSPLTLRLEPGEAARTEGVRAFFSRSLHTFLYGPELRAHLARGADLVHVWEEPYVLAGLEAALLTPRHVPRVFCSAQNLSKRYPPPFAQAERFVVQRSAGWVAWGETVRDNLLTRPGYAERPSRFIPMGVDVELFRPDRAAGASLHQELGWTEAGPPVVGYLGRFVPEKGVPLLMAALDALATPWRALIVGGGPMEEALRGWAARHGDRVRVLTGVPHTGVPRALNAMDLLCAPSQTTPRWREQFGRMLAEGFACGVPVLGSDSGEIPRTVGDAGLVLPEASVSAWTGALADLLESPQRRRELAERGRERAVTRFSWPVVARAHLDFFDAVLDGKRQD</sequence>
<evidence type="ECO:0000313" key="4">
    <source>
        <dbReference type="Proteomes" id="UP000009026"/>
    </source>
</evidence>
<evidence type="ECO:0000259" key="1">
    <source>
        <dbReference type="Pfam" id="PF00534"/>
    </source>
</evidence>
<dbReference type="PANTHER" id="PTHR45947:SF3">
    <property type="entry name" value="SULFOQUINOVOSYL TRANSFERASE SQD2"/>
    <property type="match status" value="1"/>
</dbReference>
<dbReference type="InterPro" id="IPR028098">
    <property type="entry name" value="Glyco_trans_4-like_N"/>
</dbReference>
<keyword evidence="3" id="KW-0808">Transferase</keyword>
<name>A0A0H4X018_9BACT</name>
<dbReference type="InterPro" id="IPR001296">
    <property type="entry name" value="Glyco_trans_1"/>
</dbReference>